<feature type="domain" description="HTH gntR-type" evidence="4">
    <location>
        <begin position="9"/>
        <end position="77"/>
    </location>
</feature>
<dbReference type="EMBL" id="PXYW01000005">
    <property type="protein sequence ID" value="PSR34917.1"/>
    <property type="molecule type" value="Genomic_DNA"/>
</dbReference>
<reference evidence="5 6" key="1">
    <citation type="journal article" date="2014" name="BMC Genomics">
        <title>Comparison of environmental and isolate Sulfobacillus genomes reveals diverse carbon, sulfur, nitrogen, and hydrogen metabolisms.</title>
        <authorList>
            <person name="Justice N.B."/>
            <person name="Norman A."/>
            <person name="Brown C.T."/>
            <person name="Singh A."/>
            <person name="Thomas B.C."/>
            <person name="Banfield J.F."/>
        </authorList>
    </citation>
    <scope>NUCLEOTIDE SEQUENCE [LARGE SCALE GENOMIC DNA]</scope>
    <source>
        <strain evidence="5">AMDSBA4</strain>
    </source>
</reference>
<dbReference type="CDD" id="cd07377">
    <property type="entry name" value="WHTH_GntR"/>
    <property type="match status" value="1"/>
</dbReference>
<evidence type="ECO:0000313" key="5">
    <source>
        <dbReference type="EMBL" id="PSR34917.1"/>
    </source>
</evidence>
<dbReference type="GO" id="GO:0003677">
    <property type="term" value="F:DNA binding"/>
    <property type="evidence" value="ECO:0007669"/>
    <property type="project" value="UniProtKB-KW"/>
</dbReference>
<dbReference type="Gene3D" id="1.10.10.10">
    <property type="entry name" value="Winged helix-like DNA-binding domain superfamily/Winged helix DNA-binding domain"/>
    <property type="match status" value="1"/>
</dbReference>
<dbReference type="Proteomes" id="UP000242972">
    <property type="component" value="Unassembled WGS sequence"/>
</dbReference>
<dbReference type="AlphaFoldDB" id="A0A2T2XKA5"/>
<keyword evidence="2" id="KW-0238">DNA-binding</keyword>
<proteinExistence type="predicted"/>
<gene>
    <name evidence="5" type="ORF">C7B46_03115</name>
</gene>
<keyword evidence="3" id="KW-0804">Transcription</keyword>
<dbReference type="Pfam" id="PF00392">
    <property type="entry name" value="GntR"/>
    <property type="match status" value="1"/>
</dbReference>
<dbReference type="InterPro" id="IPR036390">
    <property type="entry name" value="WH_DNA-bd_sf"/>
</dbReference>
<dbReference type="GO" id="GO:0003700">
    <property type="term" value="F:DNA-binding transcription factor activity"/>
    <property type="evidence" value="ECO:0007669"/>
    <property type="project" value="InterPro"/>
</dbReference>
<evidence type="ECO:0000256" key="1">
    <source>
        <dbReference type="ARBA" id="ARBA00023015"/>
    </source>
</evidence>
<organism evidence="5 6">
    <name type="scientific">Sulfobacillus benefaciens</name>
    <dbReference type="NCBI Taxonomy" id="453960"/>
    <lineage>
        <taxon>Bacteria</taxon>
        <taxon>Bacillati</taxon>
        <taxon>Bacillota</taxon>
        <taxon>Clostridia</taxon>
        <taxon>Eubacteriales</taxon>
        <taxon>Clostridiales Family XVII. Incertae Sedis</taxon>
        <taxon>Sulfobacillus</taxon>
    </lineage>
</organism>
<dbReference type="SUPFAM" id="SSF46785">
    <property type="entry name" value="Winged helix' DNA-binding domain"/>
    <property type="match status" value="1"/>
</dbReference>
<protein>
    <submittedName>
        <fullName evidence="5">GntR family transcriptional regulator</fullName>
    </submittedName>
</protein>
<comment type="caution">
    <text evidence="5">The sequence shown here is derived from an EMBL/GenBank/DDBJ whole genome shotgun (WGS) entry which is preliminary data.</text>
</comment>
<sequence>MLVDPELEWPLHQQLAAQLQAAIEDGEYRQGERLPSVRELSAMLRLNRNTIVHAYQMLEYAGYARSEPGRGYFAVMPVRRSLAPSQQQLLQETLGRLADRGEDPVAFAKALWARALKLAAKAECLLPPVRVAVVECTLEQASILAHDLSEKLGVDAMPVVLSGLDKLDSDELKNFTLFVTTYQHVDEIKSLLPGRSRDILPCLLTAHLETLRRLKELPRNSKIGVACVSWEGTHRLAEMVQEAGLAELTVVEGTGEDPKTLPPLLDGTALIVSASPVAEILLAFRPDAPVVIDDRTFTEGAVESIRQRLAGGHRDHS</sequence>
<evidence type="ECO:0000313" key="6">
    <source>
        <dbReference type="Proteomes" id="UP000242972"/>
    </source>
</evidence>
<evidence type="ECO:0000256" key="3">
    <source>
        <dbReference type="ARBA" id="ARBA00023163"/>
    </source>
</evidence>
<dbReference type="PANTHER" id="PTHR38445:SF9">
    <property type="entry name" value="HTH-TYPE TRANSCRIPTIONAL REPRESSOR YTRA"/>
    <property type="match status" value="1"/>
</dbReference>
<evidence type="ECO:0000256" key="2">
    <source>
        <dbReference type="ARBA" id="ARBA00023125"/>
    </source>
</evidence>
<dbReference type="InterPro" id="IPR036388">
    <property type="entry name" value="WH-like_DNA-bd_sf"/>
</dbReference>
<dbReference type="PROSITE" id="PS50949">
    <property type="entry name" value="HTH_GNTR"/>
    <property type="match status" value="1"/>
</dbReference>
<dbReference type="PANTHER" id="PTHR38445">
    <property type="entry name" value="HTH-TYPE TRANSCRIPTIONAL REPRESSOR YTRA"/>
    <property type="match status" value="1"/>
</dbReference>
<evidence type="ECO:0000259" key="4">
    <source>
        <dbReference type="PROSITE" id="PS50949"/>
    </source>
</evidence>
<dbReference type="SMART" id="SM00345">
    <property type="entry name" value="HTH_GNTR"/>
    <property type="match status" value="1"/>
</dbReference>
<accession>A0A2T2XKA5</accession>
<dbReference type="InterPro" id="IPR000524">
    <property type="entry name" value="Tscrpt_reg_HTH_GntR"/>
</dbReference>
<keyword evidence="1" id="KW-0805">Transcription regulation</keyword>
<name>A0A2T2XKA5_9FIRM</name>